<dbReference type="Gene3D" id="1.10.3210.10">
    <property type="entry name" value="Hypothetical protein af1432"/>
    <property type="match status" value="1"/>
</dbReference>
<feature type="domain" description="HD-GYP" evidence="1">
    <location>
        <begin position="58"/>
        <end position="251"/>
    </location>
</feature>
<proteinExistence type="predicted"/>
<gene>
    <name evidence="2" type="ORF">GWK36_03660</name>
</gene>
<name>A0A6G7VBA6_9GAMM</name>
<dbReference type="PANTHER" id="PTHR43155:SF2">
    <property type="entry name" value="CYCLIC DI-GMP PHOSPHODIESTERASE PA4108"/>
    <property type="match status" value="1"/>
</dbReference>
<evidence type="ECO:0000313" key="2">
    <source>
        <dbReference type="EMBL" id="QIK37232.1"/>
    </source>
</evidence>
<dbReference type="EMBL" id="CP048029">
    <property type="protein sequence ID" value="QIK37232.1"/>
    <property type="molecule type" value="Genomic_DNA"/>
</dbReference>
<dbReference type="Pfam" id="PF13487">
    <property type="entry name" value="HD_5"/>
    <property type="match status" value="1"/>
</dbReference>
<dbReference type="PROSITE" id="PS51832">
    <property type="entry name" value="HD_GYP"/>
    <property type="match status" value="1"/>
</dbReference>
<dbReference type="AlphaFoldDB" id="A0A6G7VBA6"/>
<accession>A0A6G7VBA6</accession>
<protein>
    <recommendedName>
        <fullName evidence="1">HD-GYP domain-containing protein</fullName>
    </recommendedName>
</protein>
<evidence type="ECO:0000313" key="3">
    <source>
        <dbReference type="Proteomes" id="UP000502699"/>
    </source>
</evidence>
<reference evidence="3" key="1">
    <citation type="submission" date="2020-01" db="EMBL/GenBank/DDBJ databases">
        <title>Caldichromatium gen. nov., sp. nov., a thermophilic purple sulfur bacterium member of the family Chromatiaceae isolated from Nakabusa hot spring, Japan.</title>
        <authorList>
            <person name="Saini M.K."/>
            <person name="Hanada S."/>
            <person name="Tank M."/>
        </authorList>
    </citation>
    <scope>NUCLEOTIDE SEQUENCE [LARGE SCALE GENOMIC DNA]</scope>
    <source>
        <strain evidence="3">No.7</strain>
    </source>
</reference>
<dbReference type="PANTHER" id="PTHR43155">
    <property type="entry name" value="CYCLIC DI-GMP PHOSPHODIESTERASE PA4108-RELATED"/>
    <property type="match status" value="1"/>
</dbReference>
<keyword evidence="3" id="KW-1185">Reference proteome</keyword>
<sequence length="318" mass="35548">MPQSPEAQSTHEDPRINPIEHWPWLHRRLNRLGLEPIQPSEFQHGLALINRAVERGLQSCPDDALFVLIQMLRDVYHGYSATHALLAAAIVQLVALPADLSADQIESLSYAALTMNIGMRELQDRLALQVQPQTSEQRDAIARHPLKGVELLRQLGVNDALWLTLVEEHHETPDGRGYPKGKAVKDPLQHLLRIADLYIARISPRKSRRALAPNVAIRDLFLDMRQHNPDLSALFAKQLGIYPPGSFVRLQDGETAVVIRRGEQVNHPLVIAVADAAGNPLSPPQMRDTRQPGLGIKRPVDPEEIRVRVDLGRLLALL</sequence>
<dbReference type="RefSeq" id="WP_166270001.1">
    <property type="nucleotide sequence ID" value="NZ_CP048029.1"/>
</dbReference>
<evidence type="ECO:0000259" key="1">
    <source>
        <dbReference type="PROSITE" id="PS51832"/>
    </source>
</evidence>
<dbReference type="KEGG" id="cjap:GWK36_03660"/>
<dbReference type="Proteomes" id="UP000502699">
    <property type="component" value="Chromosome"/>
</dbReference>
<dbReference type="InterPro" id="IPR037522">
    <property type="entry name" value="HD_GYP_dom"/>
</dbReference>
<dbReference type="SUPFAM" id="SSF109604">
    <property type="entry name" value="HD-domain/PDEase-like"/>
    <property type="match status" value="1"/>
</dbReference>
<organism evidence="2 3">
    <name type="scientific">Caldichromatium japonicum</name>
    <dbReference type="NCBI Taxonomy" id="2699430"/>
    <lineage>
        <taxon>Bacteria</taxon>
        <taxon>Pseudomonadati</taxon>
        <taxon>Pseudomonadota</taxon>
        <taxon>Gammaproteobacteria</taxon>
        <taxon>Chromatiales</taxon>
        <taxon>Chromatiaceae</taxon>
        <taxon>Caldichromatium</taxon>
    </lineage>
</organism>